<dbReference type="PROSITE" id="PS50020">
    <property type="entry name" value="WW_DOMAIN_2"/>
    <property type="match status" value="1"/>
</dbReference>
<keyword evidence="7" id="KW-1185">Reference proteome</keyword>
<protein>
    <submittedName>
        <fullName evidence="8">WW domain-containing protein</fullName>
    </submittedName>
</protein>
<sequence length="436" mass="47782">MQQQQQQHPHAHQHPPYSGGGGNALGVSSPTLPPQPFIGHQRSVKSCDFDAIGATQAIQTGGMAGFEVFGHHQQHPVSQPIMQQHQGMQPMQPHTPMTTIAGDLATGEAFYQDNRLHHSGSSGGYWADPRAKSQSLDPMTLTAAASSSPQSQLQTSTINSSGGLQHTSSGASAVSSPASVADDIDRLGPLPDGWAKSYDANGDPYYIDHNSKMTTWYDPRLPKDEQETSITKRHTYGRNAEIVGGSQQQQMQMNMGQGAAQPPEHMFSQYNPNGQQQAFPSSGGVDNRVQRLKMECNYMQERQQQLCREGLLDHQQQHHFGSPQQQQSPQQHQSFFLPHGQRHMAASSSATVTTAAASLYGGGVSGSMLNNMMNTADEQMDYQHSTPMQDGVDGNEMHHQIDPAFVQELNAADLNPHEFDKYLQINDNSRQYGVMR</sequence>
<name>A0A915EUZ4_9BILA</name>
<dbReference type="PROSITE" id="PS01159">
    <property type="entry name" value="WW_DOMAIN_1"/>
    <property type="match status" value="1"/>
</dbReference>
<dbReference type="GO" id="GO:0005634">
    <property type="term" value="C:nucleus"/>
    <property type="evidence" value="ECO:0007669"/>
    <property type="project" value="UniProtKB-SubCell"/>
</dbReference>
<evidence type="ECO:0000256" key="4">
    <source>
        <dbReference type="ARBA" id="ARBA00023242"/>
    </source>
</evidence>
<feature type="domain" description="WW" evidence="6">
    <location>
        <begin position="188"/>
        <end position="221"/>
    </location>
</feature>
<dbReference type="PANTHER" id="PTHR17616:SF8">
    <property type="entry name" value="TRANSCRIPTIONAL COACTIVATOR YORKIE"/>
    <property type="match status" value="1"/>
</dbReference>
<feature type="region of interest" description="Disordered" evidence="5">
    <location>
        <begin position="141"/>
        <end position="184"/>
    </location>
</feature>
<dbReference type="AlphaFoldDB" id="A0A915EUZ4"/>
<evidence type="ECO:0000256" key="3">
    <source>
        <dbReference type="ARBA" id="ARBA00022490"/>
    </source>
</evidence>
<dbReference type="WBParaSite" id="jg9277">
    <property type="protein sequence ID" value="jg9277"/>
    <property type="gene ID" value="jg9277"/>
</dbReference>
<dbReference type="SUPFAM" id="SSF51045">
    <property type="entry name" value="WW domain"/>
    <property type="match status" value="1"/>
</dbReference>
<dbReference type="InterPro" id="IPR051583">
    <property type="entry name" value="YAP1"/>
</dbReference>
<accession>A0A915EUZ4</accession>
<dbReference type="PANTHER" id="PTHR17616">
    <property type="entry name" value="YES-ASSOCIATED PROTEIN YAP1 FAMILY MEMBER"/>
    <property type="match status" value="1"/>
</dbReference>
<dbReference type="CDD" id="cd00201">
    <property type="entry name" value="WW"/>
    <property type="match status" value="1"/>
</dbReference>
<evidence type="ECO:0000313" key="8">
    <source>
        <dbReference type="WBParaSite" id="jg9277"/>
    </source>
</evidence>
<dbReference type="GO" id="GO:0045944">
    <property type="term" value="P:positive regulation of transcription by RNA polymerase II"/>
    <property type="evidence" value="ECO:0007669"/>
    <property type="project" value="TreeGrafter"/>
</dbReference>
<reference evidence="8" key="1">
    <citation type="submission" date="2022-11" db="UniProtKB">
        <authorList>
            <consortium name="WormBaseParasite"/>
        </authorList>
    </citation>
    <scope>IDENTIFICATION</scope>
</reference>
<feature type="compositionally biased region" description="Low complexity" evidence="5">
    <location>
        <begin position="141"/>
        <end position="157"/>
    </location>
</feature>
<dbReference type="GO" id="GO:0005737">
    <property type="term" value="C:cytoplasm"/>
    <property type="evidence" value="ECO:0007669"/>
    <property type="project" value="UniProtKB-SubCell"/>
</dbReference>
<proteinExistence type="predicted"/>
<dbReference type="GO" id="GO:0035329">
    <property type="term" value="P:hippo signaling"/>
    <property type="evidence" value="ECO:0007669"/>
    <property type="project" value="TreeGrafter"/>
</dbReference>
<dbReference type="Pfam" id="PF00397">
    <property type="entry name" value="WW"/>
    <property type="match status" value="1"/>
</dbReference>
<dbReference type="Proteomes" id="UP000887574">
    <property type="component" value="Unplaced"/>
</dbReference>
<evidence type="ECO:0000256" key="5">
    <source>
        <dbReference type="SAM" id="MobiDB-lite"/>
    </source>
</evidence>
<keyword evidence="3" id="KW-0963">Cytoplasm</keyword>
<feature type="region of interest" description="Disordered" evidence="5">
    <location>
        <begin position="1"/>
        <end position="39"/>
    </location>
</feature>
<dbReference type="InterPro" id="IPR036020">
    <property type="entry name" value="WW_dom_sf"/>
</dbReference>
<dbReference type="SMART" id="SM00456">
    <property type="entry name" value="WW"/>
    <property type="match status" value="1"/>
</dbReference>
<dbReference type="InterPro" id="IPR001202">
    <property type="entry name" value="WW_dom"/>
</dbReference>
<evidence type="ECO:0000313" key="7">
    <source>
        <dbReference type="Proteomes" id="UP000887574"/>
    </source>
</evidence>
<keyword evidence="4" id="KW-0539">Nucleus</keyword>
<dbReference type="Gene3D" id="2.20.70.10">
    <property type="match status" value="1"/>
</dbReference>
<evidence type="ECO:0000256" key="2">
    <source>
        <dbReference type="ARBA" id="ARBA00004496"/>
    </source>
</evidence>
<feature type="compositionally biased region" description="Low complexity" evidence="5">
    <location>
        <begin position="168"/>
        <end position="181"/>
    </location>
</feature>
<dbReference type="GO" id="GO:0003713">
    <property type="term" value="F:transcription coactivator activity"/>
    <property type="evidence" value="ECO:0007669"/>
    <property type="project" value="TreeGrafter"/>
</dbReference>
<organism evidence="7 8">
    <name type="scientific">Ditylenchus dipsaci</name>
    <dbReference type="NCBI Taxonomy" id="166011"/>
    <lineage>
        <taxon>Eukaryota</taxon>
        <taxon>Metazoa</taxon>
        <taxon>Ecdysozoa</taxon>
        <taxon>Nematoda</taxon>
        <taxon>Chromadorea</taxon>
        <taxon>Rhabditida</taxon>
        <taxon>Tylenchina</taxon>
        <taxon>Tylenchomorpha</taxon>
        <taxon>Sphaerularioidea</taxon>
        <taxon>Anguinidae</taxon>
        <taxon>Anguininae</taxon>
        <taxon>Ditylenchus</taxon>
    </lineage>
</organism>
<feature type="compositionally biased region" description="Polar residues" evidence="5">
    <location>
        <begin position="158"/>
        <end position="167"/>
    </location>
</feature>
<comment type="subcellular location">
    <subcellularLocation>
        <location evidence="2">Cytoplasm</location>
    </subcellularLocation>
    <subcellularLocation>
        <location evidence="1">Nucleus</location>
    </subcellularLocation>
</comment>
<evidence type="ECO:0000259" key="6">
    <source>
        <dbReference type="PROSITE" id="PS50020"/>
    </source>
</evidence>
<evidence type="ECO:0000256" key="1">
    <source>
        <dbReference type="ARBA" id="ARBA00004123"/>
    </source>
</evidence>